<organism evidence="1">
    <name type="scientific">marine sediment metagenome</name>
    <dbReference type="NCBI Taxonomy" id="412755"/>
    <lineage>
        <taxon>unclassified sequences</taxon>
        <taxon>metagenomes</taxon>
        <taxon>ecological metagenomes</taxon>
    </lineage>
</organism>
<name>A0A0F8VYZ2_9ZZZZ</name>
<proteinExistence type="predicted"/>
<evidence type="ECO:0000313" key="1">
    <source>
        <dbReference type="EMBL" id="KKK49588.1"/>
    </source>
</evidence>
<dbReference type="AlphaFoldDB" id="A0A0F8VYZ2"/>
<protein>
    <submittedName>
        <fullName evidence="1">Uncharacterized protein</fullName>
    </submittedName>
</protein>
<reference evidence="1" key="1">
    <citation type="journal article" date="2015" name="Nature">
        <title>Complex archaea that bridge the gap between prokaryotes and eukaryotes.</title>
        <authorList>
            <person name="Spang A."/>
            <person name="Saw J.H."/>
            <person name="Jorgensen S.L."/>
            <person name="Zaremba-Niedzwiedzka K."/>
            <person name="Martijn J."/>
            <person name="Lind A.E."/>
            <person name="van Eijk R."/>
            <person name="Schleper C."/>
            <person name="Guy L."/>
            <person name="Ettema T.J."/>
        </authorList>
    </citation>
    <scope>NUCLEOTIDE SEQUENCE</scope>
</reference>
<feature type="non-terminal residue" evidence="1">
    <location>
        <position position="1"/>
    </location>
</feature>
<dbReference type="EMBL" id="LAZR01068463">
    <property type="protein sequence ID" value="KKK49588.1"/>
    <property type="molecule type" value="Genomic_DNA"/>
</dbReference>
<accession>A0A0F8VYZ2</accession>
<sequence length="81" mass="9030">VILEKSDIESLIYKKYHTKDIEGLPENLEVVIKLDEIIASPEVILPDGAIDTKKSGLTLKNREITRPGGAMGRTRGRLPKF</sequence>
<gene>
    <name evidence="1" type="ORF">LCGC14_3133570</name>
</gene>
<comment type="caution">
    <text evidence="1">The sequence shown here is derived from an EMBL/GenBank/DDBJ whole genome shotgun (WGS) entry which is preliminary data.</text>
</comment>